<evidence type="ECO:0000256" key="1">
    <source>
        <dbReference type="ARBA" id="ARBA00001917"/>
    </source>
</evidence>
<evidence type="ECO:0000256" key="4">
    <source>
        <dbReference type="ARBA" id="ARBA00023002"/>
    </source>
</evidence>
<dbReference type="AlphaFoldDB" id="A0A1I7DCF5"/>
<feature type="binding site" evidence="7">
    <location>
        <position position="303"/>
    </location>
    <ligand>
        <name>glyoxylate</name>
        <dbReference type="ChEBI" id="CHEBI:36655"/>
    </ligand>
</feature>
<feature type="binding site" evidence="7">
    <location>
        <position position="154"/>
    </location>
    <ligand>
        <name>glyoxylate</name>
        <dbReference type="ChEBI" id="CHEBI:36655"/>
    </ligand>
</feature>
<dbReference type="GO" id="GO:0004459">
    <property type="term" value="F:L-lactate dehydrogenase (NAD+) activity"/>
    <property type="evidence" value="ECO:0007669"/>
    <property type="project" value="TreeGrafter"/>
</dbReference>
<keyword evidence="4" id="KW-0560">Oxidoreductase</keyword>
<dbReference type="CDD" id="cd02809">
    <property type="entry name" value="alpha_hydroxyacid_oxid_FMN"/>
    <property type="match status" value="1"/>
</dbReference>
<accession>A0A1I7DCF5</accession>
<dbReference type="FunFam" id="3.20.20.70:FF:000029">
    <property type="entry name" value="L-lactate dehydrogenase"/>
    <property type="match status" value="1"/>
</dbReference>
<sequence length="411" mass="45341">MQESSTTQSRVFTSVERRAVPRTSPVKAYNIADLRLAARRALPRGLFEFVDRGTENEYALRSMRAAIERVGFRPRVLVDVSARTQKTSLFGIPADMPLAVAPTGAAGLLWFDGEIEIARAAARANIPFTLSTASIVSLERVADEAGGRLWFQLYMFPDRQLSYELVDRVRSAGYEALIVTVDTPVTPNREYNRHNGFTLPMRINRSNALDVACHPRWLFNVFARYMLHSGIPTLENYPESMKRRLDQAPSPLKNDSVSWDDLKELRKRWNGPLIVKGILRADDAQRARECGADALIVSNHGGRNLDASVPPFAVLPEIVDKVGTSMDVMIDGGLQRGSDIVKALAIGAKCAFVGRAPLWGVAVDGEAGAFLALDILRTEIDRVLAFTGSPSLQAVDRSLLHLDDTNFPAPQ</sequence>
<dbReference type="GO" id="GO:0009060">
    <property type="term" value="P:aerobic respiration"/>
    <property type="evidence" value="ECO:0007669"/>
    <property type="project" value="TreeGrafter"/>
</dbReference>
<evidence type="ECO:0000313" key="10">
    <source>
        <dbReference type="Proteomes" id="UP000198844"/>
    </source>
</evidence>
<evidence type="ECO:0000259" key="8">
    <source>
        <dbReference type="PROSITE" id="PS51349"/>
    </source>
</evidence>
<evidence type="ECO:0000256" key="3">
    <source>
        <dbReference type="ARBA" id="ARBA00022643"/>
    </source>
</evidence>
<dbReference type="Proteomes" id="UP000198844">
    <property type="component" value="Unassembled WGS sequence"/>
</dbReference>
<evidence type="ECO:0000313" key="9">
    <source>
        <dbReference type="EMBL" id="SFU09381.1"/>
    </source>
</evidence>
<protein>
    <submittedName>
        <fullName evidence="9">L-lactate dehydrogenase (Cytochrome)/(S)-mandelate dehydrogenase</fullName>
    </submittedName>
</protein>
<evidence type="ECO:0000256" key="5">
    <source>
        <dbReference type="ARBA" id="ARBA00024042"/>
    </source>
</evidence>
<feature type="binding site" evidence="7">
    <location>
        <position position="152"/>
    </location>
    <ligand>
        <name>FMN</name>
        <dbReference type="ChEBI" id="CHEBI:58210"/>
    </ligand>
</feature>
<dbReference type="InterPro" id="IPR000262">
    <property type="entry name" value="FMN-dep_DH"/>
</dbReference>
<dbReference type="Gene3D" id="3.20.20.70">
    <property type="entry name" value="Aldolase class I"/>
    <property type="match status" value="1"/>
</dbReference>
<comment type="similarity">
    <text evidence="5">Belongs to the FMN-dependent alpha-hydroxy acid dehydrogenase family.</text>
</comment>
<feature type="binding site" evidence="7">
    <location>
        <begin position="354"/>
        <end position="355"/>
    </location>
    <ligand>
        <name>FMN</name>
        <dbReference type="ChEBI" id="CHEBI:58210"/>
    </ligand>
</feature>
<feature type="binding site" evidence="7">
    <location>
        <position position="131"/>
    </location>
    <ligand>
        <name>FMN</name>
        <dbReference type="ChEBI" id="CHEBI:58210"/>
    </ligand>
</feature>
<dbReference type="PANTHER" id="PTHR10578">
    <property type="entry name" value="S -2-HYDROXY-ACID OXIDASE-RELATED"/>
    <property type="match status" value="1"/>
</dbReference>
<evidence type="ECO:0000256" key="2">
    <source>
        <dbReference type="ARBA" id="ARBA00022630"/>
    </source>
</evidence>
<gene>
    <name evidence="9" type="ORF">SAMN05192563_1009153</name>
</gene>
<dbReference type="EMBL" id="FPBH01000009">
    <property type="protein sequence ID" value="SFU09381.1"/>
    <property type="molecule type" value="Genomic_DNA"/>
</dbReference>
<evidence type="ECO:0000256" key="6">
    <source>
        <dbReference type="PIRSR" id="PIRSR000138-1"/>
    </source>
</evidence>
<feature type="binding site" evidence="7">
    <location>
        <position position="276"/>
    </location>
    <ligand>
        <name>FMN</name>
        <dbReference type="ChEBI" id="CHEBI:58210"/>
    </ligand>
</feature>
<dbReference type="PIRSF" id="PIRSF000138">
    <property type="entry name" value="Al-hdrx_acd_dh"/>
    <property type="match status" value="1"/>
</dbReference>
<feature type="binding site" evidence="7">
    <location>
        <position position="300"/>
    </location>
    <ligand>
        <name>glyoxylate</name>
        <dbReference type="ChEBI" id="CHEBI:36655"/>
    </ligand>
</feature>
<dbReference type="InterPro" id="IPR013785">
    <property type="entry name" value="Aldolase_TIM"/>
</dbReference>
<proteinExistence type="inferred from homology"/>
<evidence type="ECO:0000256" key="7">
    <source>
        <dbReference type="PIRSR" id="PIRSR000138-2"/>
    </source>
</evidence>
<dbReference type="InterPro" id="IPR037396">
    <property type="entry name" value="FMN_HAD"/>
</dbReference>
<dbReference type="PROSITE" id="PS51349">
    <property type="entry name" value="FMN_HYDROXY_ACID_DH_2"/>
    <property type="match status" value="1"/>
</dbReference>
<feature type="active site" description="Proton acceptor" evidence="6">
    <location>
        <position position="300"/>
    </location>
</feature>
<organism evidence="9 10">
    <name type="scientific">Paraburkholderia aspalathi</name>
    <dbReference type="NCBI Taxonomy" id="1324617"/>
    <lineage>
        <taxon>Bacteria</taxon>
        <taxon>Pseudomonadati</taxon>
        <taxon>Pseudomonadota</taxon>
        <taxon>Betaproteobacteria</taxon>
        <taxon>Burkholderiales</taxon>
        <taxon>Burkholderiaceae</taxon>
        <taxon>Paraburkholderia</taxon>
    </lineage>
</organism>
<name>A0A1I7DCF5_9BURK</name>
<dbReference type="InterPro" id="IPR012133">
    <property type="entry name" value="Alpha-hydoxy_acid_DH_FMN"/>
</dbReference>
<keyword evidence="3 7" id="KW-0288">FMN</keyword>
<dbReference type="Pfam" id="PF01070">
    <property type="entry name" value="FMN_dh"/>
    <property type="match status" value="1"/>
</dbReference>
<comment type="cofactor">
    <cofactor evidence="1">
        <name>FMN</name>
        <dbReference type="ChEBI" id="CHEBI:58210"/>
    </cofactor>
</comment>
<keyword evidence="2 7" id="KW-0285">Flavoprotein</keyword>
<feature type="binding site" evidence="7">
    <location>
        <begin position="102"/>
        <end position="104"/>
    </location>
    <ligand>
        <name>FMN</name>
        <dbReference type="ChEBI" id="CHEBI:58210"/>
    </ligand>
</feature>
<feature type="domain" description="FMN hydroxy acid dehydrogenase" evidence="8">
    <location>
        <begin position="23"/>
        <end position="405"/>
    </location>
</feature>
<reference evidence="9 10" key="1">
    <citation type="submission" date="2016-10" db="EMBL/GenBank/DDBJ databases">
        <authorList>
            <person name="de Groot N.N."/>
        </authorList>
    </citation>
    <scope>NUCLEOTIDE SEQUENCE [LARGE SCALE GENOMIC DNA]</scope>
    <source>
        <strain evidence="9 10">LMG 27731</strain>
    </source>
</reference>
<dbReference type="SUPFAM" id="SSF51395">
    <property type="entry name" value="FMN-linked oxidoreductases"/>
    <property type="match status" value="1"/>
</dbReference>
<dbReference type="PANTHER" id="PTHR10578:SF107">
    <property type="entry name" value="2-HYDROXYACID OXIDASE 1"/>
    <property type="match status" value="1"/>
</dbReference>
<feature type="binding site" evidence="7">
    <location>
        <position position="298"/>
    </location>
    <ligand>
        <name>FMN</name>
        <dbReference type="ChEBI" id="CHEBI:58210"/>
    </ligand>
</feature>
<feature type="binding site" evidence="7">
    <location>
        <position position="189"/>
    </location>
    <ligand>
        <name>glyoxylate</name>
        <dbReference type="ChEBI" id="CHEBI:36655"/>
    </ligand>
</feature>
<feature type="binding site" evidence="7">
    <location>
        <position position="180"/>
    </location>
    <ligand>
        <name>FMN</name>
        <dbReference type="ChEBI" id="CHEBI:58210"/>
    </ligand>
</feature>
<dbReference type="GO" id="GO:0010181">
    <property type="term" value="F:FMN binding"/>
    <property type="evidence" value="ECO:0007669"/>
    <property type="project" value="InterPro"/>
</dbReference>
<dbReference type="GO" id="GO:0005886">
    <property type="term" value="C:plasma membrane"/>
    <property type="evidence" value="ECO:0007669"/>
    <property type="project" value="TreeGrafter"/>
</dbReference>